<dbReference type="PANTHER" id="PTHR46289:SF14">
    <property type="entry name" value="DUF4371 DOMAIN-CONTAINING PROTEIN"/>
    <property type="match status" value="1"/>
</dbReference>
<comment type="caution">
    <text evidence="2">The sequence shown here is derived from an EMBL/GenBank/DDBJ whole genome shotgun (WGS) entry which is preliminary data.</text>
</comment>
<protein>
    <submittedName>
        <fullName evidence="2">Uncharacterized protein</fullName>
    </submittedName>
</protein>
<reference evidence="2 3" key="1">
    <citation type="submission" date="2023-02" db="EMBL/GenBank/DDBJ databases">
        <title>LHISI_Scaffold_Assembly.</title>
        <authorList>
            <person name="Stuart O.P."/>
            <person name="Cleave R."/>
            <person name="Magrath M.J.L."/>
            <person name="Mikheyev A.S."/>
        </authorList>
    </citation>
    <scope>NUCLEOTIDE SEQUENCE [LARGE SCALE GENOMIC DNA]</scope>
    <source>
        <strain evidence="2">Daus_M_001</strain>
        <tissue evidence="2">Leg muscle</tissue>
    </source>
</reference>
<evidence type="ECO:0000313" key="3">
    <source>
        <dbReference type="Proteomes" id="UP001159363"/>
    </source>
</evidence>
<name>A0ABQ9HFT4_9NEOP</name>
<dbReference type="InterPro" id="IPR052958">
    <property type="entry name" value="IFN-induced_PKR_regulator"/>
</dbReference>
<proteinExistence type="predicted"/>
<dbReference type="PANTHER" id="PTHR46289">
    <property type="entry name" value="52 KDA REPRESSOR OF THE INHIBITOR OF THE PROTEIN KINASE-LIKE PROTEIN-RELATED"/>
    <property type="match status" value="1"/>
</dbReference>
<dbReference type="Proteomes" id="UP001159363">
    <property type="component" value="Chromosome 4"/>
</dbReference>
<evidence type="ECO:0000313" key="2">
    <source>
        <dbReference type="EMBL" id="KAJ8883129.1"/>
    </source>
</evidence>
<dbReference type="EMBL" id="JARBHB010000005">
    <property type="protein sequence ID" value="KAJ8883129.1"/>
    <property type="molecule type" value="Genomic_DNA"/>
</dbReference>
<sequence>MRVKRGKYGPAKHDSHTRKSKGDPAGNRARFTYKEDELYLCFPGIQARIAKIQPLAIYSHCANHRLNLGISKGGSVSAGRIHKLETEMQDKLPHLKKGKHALKKCEIRWVEKHDAVLTFLDTLPCLPVVLGTIYDSSESRGSNAFSFLHAIQSSEFLVSVVVLVEVFGLTLHLVWKLQAKYMDVLEAIKLVEAMLASLREQRYKSTDTFKKIFRVRKVGNKNRSNFNSQTVEEYYRTEVYLLPMDFIINELSFRFPKSELQRVGQIQKLLSPDFSDGLEDEVLQSAEPYTNDFPPLFSFERKITSLEADMEIKPFTKVSKVSC</sequence>
<gene>
    <name evidence="2" type="ORF">PR048_014969</name>
</gene>
<keyword evidence="3" id="KW-1185">Reference proteome</keyword>
<evidence type="ECO:0000256" key="1">
    <source>
        <dbReference type="SAM" id="MobiDB-lite"/>
    </source>
</evidence>
<feature type="region of interest" description="Disordered" evidence="1">
    <location>
        <begin position="1"/>
        <end position="28"/>
    </location>
</feature>
<accession>A0ABQ9HFT4</accession>
<organism evidence="2 3">
    <name type="scientific">Dryococelus australis</name>
    <dbReference type="NCBI Taxonomy" id="614101"/>
    <lineage>
        <taxon>Eukaryota</taxon>
        <taxon>Metazoa</taxon>
        <taxon>Ecdysozoa</taxon>
        <taxon>Arthropoda</taxon>
        <taxon>Hexapoda</taxon>
        <taxon>Insecta</taxon>
        <taxon>Pterygota</taxon>
        <taxon>Neoptera</taxon>
        <taxon>Polyneoptera</taxon>
        <taxon>Phasmatodea</taxon>
        <taxon>Verophasmatodea</taxon>
        <taxon>Anareolatae</taxon>
        <taxon>Phasmatidae</taxon>
        <taxon>Eurycanthinae</taxon>
        <taxon>Dryococelus</taxon>
    </lineage>
</organism>